<name>A0AAU9V2Y3_EUPED</name>
<gene>
    <name evidence="2" type="ORF">EEDITHA_LOCUS19890</name>
</gene>
<dbReference type="Proteomes" id="UP001153954">
    <property type="component" value="Unassembled WGS sequence"/>
</dbReference>
<proteinExistence type="predicted"/>
<feature type="region of interest" description="Disordered" evidence="1">
    <location>
        <begin position="37"/>
        <end position="125"/>
    </location>
</feature>
<evidence type="ECO:0000256" key="1">
    <source>
        <dbReference type="SAM" id="MobiDB-lite"/>
    </source>
</evidence>
<evidence type="ECO:0000313" key="3">
    <source>
        <dbReference type="Proteomes" id="UP001153954"/>
    </source>
</evidence>
<dbReference type="AlphaFoldDB" id="A0AAU9V2Y3"/>
<sequence>MFLVCLKIAPTKVLVTTTNISHRFENNKTSKVGITYSPARERAADARRPPGGNRQSHPLGIALTPRYSPRPRLDNIRPAAAPPEEPPDLTPFVDVPFTPYDHDTEPVPTAQAVGATVSEADAGPT</sequence>
<accession>A0AAU9V2Y3</accession>
<dbReference type="EMBL" id="CAKOGL010000028">
    <property type="protein sequence ID" value="CAH2105657.1"/>
    <property type="molecule type" value="Genomic_DNA"/>
</dbReference>
<protein>
    <submittedName>
        <fullName evidence="2">Uncharacterized protein</fullName>
    </submittedName>
</protein>
<feature type="compositionally biased region" description="Basic and acidic residues" evidence="1">
    <location>
        <begin position="39"/>
        <end position="48"/>
    </location>
</feature>
<evidence type="ECO:0000313" key="2">
    <source>
        <dbReference type="EMBL" id="CAH2105657.1"/>
    </source>
</evidence>
<comment type="caution">
    <text evidence="2">The sequence shown here is derived from an EMBL/GenBank/DDBJ whole genome shotgun (WGS) entry which is preliminary data.</text>
</comment>
<reference evidence="2" key="1">
    <citation type="submission" date="2022-03" db="EMBL/GenBank/DDBJ databases">
        <authorList>
            <person name="Tunstrom K."/>
        </authorList>
    </citation>
    <scope>NUCLEOTIDE SEQUENCE</scope>
</reference>
<keyword evidence="3" id="KW-1185">Reference proteome</keyword>
<organism evidence="2 3">
    <name type="scientific">Euphydryas editha</name>
    <name type="common">Edith's checkerspot</name>
    <dbReference type="NCBI Taxonomy" id="104508"/>
    <lineage>
        <taxon>Eukaryota</taxon>
        <taxon>Metazoa</taxon>
        <taxon>Ecdysozoa</taxon>
        <taxon>Arthropoda</taxon>
        <taxon>Hexapoda</taxon>
        <taxon>Insecta</taxon>
        <taxon>Pterygota</taxon>
        <taxon>Neoptera</taxon>
        <taxon>Endopterygota</taxon>
        <taxon>Lepidoptera</taxon>
        <taxon>Glossata</taxon>
        <taxon>Ditrysia</taxon>
        <taxon>Papilionoidea</taxon>
        <taxon>Nymphalidae</taxon>
        <taxon>Nymphalinae</taxon>
        <taxon>Euphydryas</taxon>
    </lineage>
</organism>